<dbReference type="Proteomes" id="UP000054047">
    <property type="component" value="Unassembled WGS sequence"/>
</dbReference>
<protein>
    <submittedName>
        <fullName evidence="1">Uncharacterized protein</fullName>
    </submittedName>
</protein>
<organism evidence="1 2">
    <name type="scientific">Ancylostoma duodenale</name>
    <dbReference type="NCBI Taxonomy" id="51022"/>
    <lineage>
        <taxon>Eukaryota</taxon>
        <taxon>Metazoa</taxon>
        <taxon>Ecdysozoa</taxon>
        <taxon>Nematoda</taxon>
        <taxon>Chromadorea</taxon>
        <taxon>Rhabditida</taxon>
        <taxon>Rhabditina</taxon>
        <taxon>Rhabditomorpha</taxon>
        <taxon>Strongyloidea</taxon>
        <taxon>Ancylostomatidae</taxon>
        <taxon>Ancylostomatinae</taxon>
        <taxon>Ancylostoma</taxon>
    </lineage>
</organism>
<evidence type="ECO:0000313" key="2">
    <source>
        <dbReference type="Proteomes" id="UP000054047"/>
    </source>
</evidence>
<dbReference type="AlphaFoldDB" id="A0A0C2DBU2"/>
<name>A0A0C2DBU2_9BILA</name>
<keyword evidence="2" id="KW-1185">Reference proteome</keyword>
<sequence length="80" mass="8943">MRDAAAYVKLSKSSDSRWTRVFSDRAPQNVKKTTDPMVRLLHEVLQGKIQCSSYPLNGQNPLNDAGTQEGQMKGLLVPIR</sequence>
<dbReference type="OrthoDB" id="5900765at2759"/>
<proteinExistence type="predicted"/>
<dbReference type="EMBL" id="KN726755">
    <property type="protein sequence ID" value="KIH67298.1"/>
    <property type="molecule type" value="Genomic_DNA"/>
</dbReference>
<reference evidence="1 2" key="1">
    <citation type="submission" date="2013-12" db="EMBL/GenBank/DDBJ databases">
        <title>Draft genome of the parsitic nematode Ancylostoma duodenale.</title>
        <authorList>
            <person name="Mitreva M."/>
        </authorList>
    </citation>
    <scope>NUCLEOTIDE SEQUENCE [LARGE SCALE GENOMIC DNA]</scope>
    <source>
        <strain evidence="1 2">Zhejiang</strain>
    </source>
</reference>
<accession>A0A0C2DBU2</accession>
<evidence type="ECO:0000313" key="1">
    <source>
        <dbReference type="EMBL" id="KIH67298.1"/>
    </source>
</evidence>
<gene>
    <name evidence="1" type="ORF">ANCDUO_02371</name>
</gene>